<gene>
    <name evidence="2" type="ORF">J2Z81_000375</name>
</gene>
<evidence type="ECO:0000313" key="2">
    <source>
        <dbReference type="EMBL" id="MBP2256443.1"/>
    </source>
</evidence>
<protein>
    <submittedName>
        <fullName evidence="2">Glycerophosphoryl diester phosphodiesterase</fullName>
        <ecNumber evidence="2">3.1.4.46</ecNumber>
    </submittedName>
</protein>
<dbReference type="EMBL" id="JAGIKX010000001">
    <property type="protein sequence ID" value="MBP2256443.1"/>
    <property type="molecule type" value="Genomic_DNA"/>
</dbReference>
<dbReference type="InterPro" id="IPR017946">
    <property type="entry name" value="PLC-like_Pdiesterase_TIM-brl"/>
</dbReference>
<keyword evidence="2" id="KW-0378">Hydrolase</keyword>
<keyword evidence="3" id="KW-1185">Reference proteome</keyword>
<proteinExistence type="predicted"/>
<sequence length="245" mass="28305">MFTKVFAHRGASKQAPENTMEAFKLAYELGADGIETDVQLTKDHVPVLIHDEHLKRTTDGTGYVKDLTWDQLKMLDAGSWFSSKFTGASILSLEEFLQWIQSKSLYLNIELKNNKIDYEHLESIVYEQVAYYQLLDRTIMSTFNPNSIKRMSSSYQAKEIALLTSKRNKNIIPYAKELGANALHIKYSLLRPKLVKQCKEENISIRVYTVNKRRRMIRCYMSGCDGIFTDVPDKALKYRNLVQSQ</sequence>
<evidence type="ECO:0000313" key="3">
    <source>
        <dbReference type="Proteomes" id="UP001519294"/>
    </source>
</evidence>
<accession>A0ABS4S4M4</accession>
<comment type="caution">
    <text evidence="2">The sequence shown here is derived from an EMBL/GenBank/DDBJ whole genome shotgun (WGS) entry which is preliminary data.</text>
</comment>
<dbReference type="Proteomes" id="UP001519294">
    <property type="component" value="Unassembled WGS sequence"/>
</dbReference>
<name>A0ABS4S4M4_9BACI</name>
<dbReference type="Gene3D" id="3.20.20.190">
    <property type="entry name" value="Phosphatidylinositol (PI) phosphodiesterase"/>
    <property type="match status" value="1"/>
</dbReference>
<feature type="domain" description="GP-PDE" evidence="1">
    <location>
        <begin position="3"/>
        <end position="239"/>
    </location>
</feature>
<dbReference type="GO" id="GO:0008889">
    <property type="term" value="F:glycerophosphodiester phosphodiesterase activity"/>
    <property type="evidence" value="ECO:0007669"/>
    <property type="project" value="UniProtKB-EC"/>
</dbReference>
<dbReference type="PANTHER" id="PTHR46211:SF1">
    <property type="entry name" value="GLYCEROPHOSPHODIESTER PHOSPHODIESTERASE, CYTOPLASMIC"/>
    <property type="match status" value="1"/>
</dbReference>
<dbReference type="InterPro" id="IPR030395">
    <property type="entry name" value="GP_PDE_dom"/>
</dbReference>
<evidence type="ECO:0000259" key="1">
    <source>
        <dbReference type="PROSITE" id="PS51704"/>
    </source>
</evidence>
<dbReference type="RefSeq" id="WP_029266600.1">
    <property type="nucleotide sequence ID" value="NZ_JAGIKX010000001.1"/>
</dbReference>
<dbReference type="PANTHER" id="PTHR46211">
    <property type="entry name" value="GLYCEROPHOSPHORYL DIESTER PHOSPHODIESTERASE"/>
    <property type="match status" value="1"/>
</dbReference>
<reference evidence="2 3" key="1">
    <citation type="submission" date="2021-03" db="EMBL/GenBank/DDBJ databases">
        <title>Genomic Encyclopedia of Type Strains, Phase IV (KMG-IV): sequencing the most valuable type-strain genomes for metagenomic binning, comparative biology and taxonomic classification.</title>
        <authorList>
            <person name="Goeker M."/>
        </authorList>
    </citation>
    <scope>NUCLEOTIDE SEQUENCE [LARGE SCALE GENOMIC DNA]</scope>
    <source>
        <strain evidence="2 3">DSM 25790</strain>
    </source>
</reference>
<dbReference type="SUPFAM" id="SSF51695">
    <property type="entry name" value="PLC-like phosphodiesterases"/>
    <property type="match status" value="1"/>
</dbReference>
<dbReference type="Pfam" id="PF03009">
    <property type="entry name" value="GDPD"/>
    <property type="match status" value="1"/>
</dbReference>
<dbReference type="EC" id="3.1.4.46" evidence="2"/>
<dbReference type="CDD" id="cd08563">
    <property type="entry name" value="GDPD_TtGDE_like"/>
    <property type="match status" value="1"/>
</dbReference>
<organism evidence="2 3">
    <name type="scientific">Virgibacillus alimentarius</name>
    <dbReference type="NCBI Taxonomy" id="698769"/>
    <lineage>
        <taxon>Bacteria</taxon>
        <taxon>Bacillati</taxon>
        <taxon>Bacillota</taxon>
        <taxon>Bacilli</taxon>
        <taxon>Bacillales</taxon>
        <taxon>Bacillaceae</taxon>
        <taxon>Virgibacillus</taxon>
    </lineage>
</organism>
<dbReference type="PROSITE" id="PS51704">
    <property type="entry name" value="GP_PDE"/>
    <property type="match status" value="1"/>
</dbReference>